<name>A0A8R7QUG0_TRIUA</name>
<dbReference type="AlphaFoldDB" id="A0A8R7QUG0"/>
<evidence type="ECO:0000313" key="2">
    <source>
        <dbReference type="EnsemblPlants" id="TuG1812G0600002780.01.T01.cds341707"/>
    </source>
</evidence>
<sequence>MSRLMPSTLALMAVQRQTAASRSARPPRMLQHGSAGGWPTWARTRPRTSAHAASFSAFLGHLLWDGVGVGVAGVGVGQLSPHALATVKTRTRLRATRRQAFGAMAAENPMVQRCLHVRVG</sequence>
<proteinExistence type="predicted"/>
<reference evidence="3" key="1">
    <citation type="journal article" date="2013" name="Nature">
        <title>Draft genome of the wheat A-genome progenitor Triticum urartu.</title>
        <authorList>
            <person name="Ling H.Q."/>
            <person name="Zhao S."/>
            <person name="Liu D."/>
            <person name="Wang J."/>
            <person name="Sun H."/>
            <person name="Zhang C."/>
            <person name="Fan H."/>
            <person name="Li D."/>
            <person name="Dong L."/>
            <person name="Tao Y."/>
            <person name="Gao C."/>
            <person name="Wu H."/>
            <person name="Li Y."/>
            <person name="Cui Y."/>
            <person name="Guo X."/>
            <person name="Zheng S."/>
            <person name="Wang B."/>
            <person name="Yu K."/>
            <person name="Liang Q."/>
            <person name="Yang W."/>
            <person name="Lou X."/>
            <person name="Chen J."/>
            <person name="Feng M."/>
            <person name="Jian J."/>
            <person name="Zhang X."/>
            <person name="Luo G."/>
            <person name="Jiang Y."/>
            <person name="Liu J."/>
            <person name="Wang Z."/>
            <person name="Sha Y."/>
            <person name="Zhang B."/>
            <person name="Wu H."/>
            <person name="Tang D."/>
            <person name="Shen Q."/>
            <person name="Xue P."/>
            <person name="Zou S."/>
            <person name="Wang X."/>
            <person name="Liu X."/>
            <person name="Wang F."/>
            <person name="Yang Y."/>
            <person name="An X."/>
            <person name="Dong Z."/>
            <person name="Zhang K."/>
            <person name="Zhang X."/>
            <person name="Luo M.C."/>
            <person name="Dvorak J."/>
            <person name="Tong Y."/>
            <person name="Wang J."/>
            <person name="Yang H."/>
            <person name="Li Z."/>
            <person name="Wang D."/>
            <person name="Zhang A."/>
            <person name="Wang J."/>
        </authorList>
    </citation>
    <scope>NUCLEOTIDE SEQUENCE</scope>
    <source>
        <strain evidence="3">cv. G1812</strain>
    </source>
</reference>
<gene>
    <name evidence="2" type="primary">LOC125512272</name>
</gene>
<evidence type="ECO:0000313" key="3">
    <source>
        <dbReference type="Proteomes" id="UP000015106"/>
    </source>
</evidence>
<dbReference type="EnsemblPlants" id="TuG1812G0600002780.01.T01">
    <property type="protein sequence ID" value="TuG1812G0600002780.01.T01.cds341707"/>
    <property type="gene ID" value="TuG1812G0600002780.01"/>
</dbReference>
<reference evidence="2" key="3">
    <citation type="submission" date="2022-06" db="UniProtKB">
        <authorList>
            <consortium name="EnsemblPlants"/>
        </authorList>
    </citation>
    <scope>IDENTIFICATION</scope>
</reference>
<evidence type="ECO:0000256" key="1">
    <source>
        <dbReference type="SAM" id="MobiDB-lite"/>
    </source>
</evidence>
<protein>
    <submittedName>
        <fullName evidence="2">Uncharacterized protein</fullName>
    </submittedName>
</protein>
<feature type="region of interest" description="Disordered" evidence="1">
    <location>
        <begin position="15"/>
        <end position="43"/>
    </location>
</feature>
<organism evidence="2 3">
    <name type="scientific">Triticum urartu</name>
    <name type="common">Red wild einkorn</name>
    <name type="synonym">Crithodium urartu</name>
    <dbReference type="NCBI Taxonomy" id="4572"/>
    <lineage>
        <taxon>Eukaryota</taxon>
        <taxon>Viridiplantae</taxon>
        <taxon>Streptophyta</taxon>
        <taxon>Embryophyta</taxon>
        <taxon>Tracheophyta</taxon>
        <taxon>Spermatophyta</taxon>
        <taxon>Magnoliopsida</taxon>
        <taxon>Liliopsida</taxon>
        <taxon>Poales</taxon>
        <taxon>Poaceae</taxon>
        <taxon>BOP clade</taxon>
        <taxon>Pooideae</taxon>
        <taxon>Triticodae</taxon>
        <taxon>Triticeae</taxon>
        <taxon>Triticinae</taxon>
        <taxon>Triticum</taxon>
    </lineage>
</organism>
<dbReference type="Proteomes" id="UP000015106">
    <property type="component" value="Chromosome 6"/>
</dbReference>
<accession>A0A8R7QUG0</accession>
<keyword evidence="3" id="KW-1185">Reference proteome</keyword>
<reference evidence="2" key="2">
    <citation type="submission" date="2018-03" db="EMBL/GenBank/DDBJ databases">
        <title>The Triticum urartu genome reveals the dynamic nature of wheat genome evolution.</title>
        <authorList>
            <person name="Ling H."/>
            <person name="Ma B."/>
            <person name="Shi X."/>
            <person name="Liu H."/>
            <person name="Dong L."/>
            <person name="Sun H."/>
            <person name="Cao Y."/>
            <person name="Gao Q."/>
            <person name="Zheng S."/>
            <person name="Li Y."/>
            <person name="Yu Y."/>
            <person name="Du H."/>
            <person name="Qi M."/>
            <person name="Li Y."/>
            <person name="Yu H."/>
            <person name="Cui Y."/>
            <person name="Wang N."/>
            <person name="Chen C."/>
            <person name="Wu H."/>
            <person name="Zhao Y."/>
            <person name="Zhang J."/>
            <person name="Li Y."/>
            <person name="Zhou W."/>
            <person name="Zhang B."/>
            <person name="Hu W."/>
            <person name="Eijk M."/>
            <person name="Tang J."/>
            <person name="Witsenboer H."/>
            <person name="Zhao S."/>
            <person name="Li Z."/>
            <person name="Zhang A."/>
            <person name="Wang D."/>
            <person name="Liang C."/>
        </authorList>
    </citation>
    <scope>NUCLEOTIDE SEQUENCE [LARGE SCALE GENOMIC DNA]</scope>
    <source>
        <strain evidence="2">cv. G1812</strain>
    </source>
</reference>
<dbReference type="Gramene" id="TuG1812G0600002780.01.T01">
    <property type="protein sequence ID" value="TuG1812G0600002780.01.T01.cds341707"/>
    <property type="gene ID" value="TuG1812G0600002780.01"/>
</dbReference>